<keyword evidence="16 31" id="KW-1133">Transmembrane helix</keyword>
<dbReference type="OrthoDB" id="6475849at2759"/>
<dbReference type="AlphaFoldDB" id="A0A7L1HEQ9"/>
<dbReference type="InterPro" id="IPR018497">
    <property type="entry name" value="Peptidase_M13_C"/>
</dbReference>
<dbReference type="PANTHER" id="PTHR11733">
    <property type="entry name" value="ZINC METALLOPROTEASE FAMILY M13 NEPRILYSIN-RELATED"/>
    <property type="match status" value="1"/>
</dbReference>
<keyword evidence="14" id="KW-0862">Zinc</keyword>
<keyword evidence="18 31" id="KW-0472">Membrane</keyword>
<evidence type="ECO:0000256" key="22">
    <source>
        <dbReference type="ARBA" id="ARBA00031127"/>
    </source>
</evidence>
<evidence type="ECO:0000256" key="12">
    <source>
        <dbReference type="ARBA" id="ARBA00022723"/>
    </source>
</evidence>
<keyword evidence="21" id="KW-0449">Lipoprotein</keyword>
<organism evidence="34 35">
    <name type="scientific">Nycticryphes semicollaris</name>
    <dbReference type="NCBI Taxonomy" id="227226"/>
    <lineage>
        <taxon>Eukaryota</taxon>
        <taxon>Metazoa</taxon>
        <taxon>Chordata</taxon>
        <taxon>Craniata</taxon>
        <taxon>Vertebrata</taxon>
        <taxon>Euteleostomi</taxon>
        <taxon>Archelosauria</taxon>
        <taxon>Archosauria</taxon>
        <taxon>Dinosauria</taxon>
        <taxon>Saurischia</taxon>
        <taxon>Theropoda</taxon>
        <taxon>Coelurosauria</taxon>
        <taxon>Aves</taxon>
        <taxon>Neognathae</taxon>
        <taxon>Neoaves</taxon>
        <taxon>Charadriiformes</taxon>
        <taxon>Rostratulidae</taxon>
        <taxon>Nycticryphes</taxon>
    </lineage>
</organism>
<evidence type="ECO:0000256" key="1">
    <source>
        <dbReference type="ARBA" id="ARBA00000716"/>
    </source>
</evidence>
<comment type="subcellular location">
    <subcellularLocation>
        <location evidence="3">Cell membrane</location>
        <topology evidence="3">Single-pass type II membrane protein</topology>
    </subcellularLocation>
</comment>
<evidence type="ECO:0000256" key="9">
    <source>
        <dbReference type="ARBA" id="ARBA00022670"/>
    </source>
</evidence>
<evidence type="ECO:0000256" key="26">
    <source>
        <dbReference type="ARBA" id="ARBA00047638"/>
    </source>
</evidence>
<keyword evidence="13" id="KW-0378">Hydrolase</keyword>
<dbReference type="Pfam" id="PF05649">
    <property type="entry name" value="Peptidase_M13_N"/>
    <property type="match status" value="1"/>
</dbReference>
<evidence type="ECO:0000256" key="18">
    <source>
        <dbReference type="ARBA" id="ARBA00023136"/>
    </source>
</evidence>
<feature type="coiled-coil region" evidence="30">
    <location>
        <begin position="262"/>
        <end position="289"/>
    </location>
</feature>
<keyword evidence="12" id="KW-0479">Metal-binding</keyword>
<feature type="transmembrane region" description="Helical" evidence="31">
    <location>
        <begin position="29"/>
        <end position="52"/>
    </location>
</feature>
<keyword evidence="11" id="KW-0519">Myristate</keyword>
<evidence type="ECO:0000313" key="34">
    <source>
        <dbReference type="EMBL" id="NXN24587.1"/>
    </source>
</evidence>
<keyword evidence="7" id="KW-1003">Cell membrane</keyword>
<evidence type="ECO:0000256" key="16">
    <source>
        <dbReference type="ARBA" id="ARBA00022989"/>
    </source>
</evidence>
<evidence type="ECO:0000256" key="2">
    <source>
        <dbReference type="ARBA" id="ARBA00001947"/>
    </source>
</evidence>
<dbReference type="InterPro" id="IPR024079">
    <property type="entry name" value="MetalloPept_cat_dom_sf"/>
</dbReference>
<dbReference type="Gene3D" id="1.10.1380.10">
    <property type="entry name" value="Neutral endopeptidase , domain2"/>
    <property type="match status" value="1"/>
</dbReference>
<keyword evidence="20" id="KW-0325">Glycoprotein</keyword>
<evidence type="ECO:0000256" key="10">
    <source>
        <dbReference type="ARBA" id="ARBA00022692"/>
    </source>
</evidence>
<dbReference type="InterPro" id="IPR000718">
    <property type="entry name" value="Peptidase_M13"/>
</dbReference>
<proteinExistence type="inferred from homology"/>
<dbReference type="InterPro" id="IPR008753">
    <property type="entry name" value="Peptidase_M13_N"/>
</dbReference>
<comment type="catalytic activity">
    <reaction evidence="28">
        <text>neurotensin + H2O = neurotensin(1-11) + L-isoleucyl-L-leucine</text>
        <dbReference type="Rhea" id="RHEA:71475"/>
        <dbReference type="ChEBI" id="CHEBI:15377"/>
        <dbReference type="ChEBI" id="CHEBI:147362"/>
        <dbReference type="ChEBI" id="CHEBI:190704"/>
        <dbReference type="ChEBI" id="CHEBI:190706"/>
    </reaction>
    <physiologicalReaction direction="left-to-right" evidence="28">
        <dbReference type="Rhea" id="RHEA:71476"/>
    </physiologicalReaction>
</comment>
<evidence type="ECO:0000256" key="29">
    <source>
        <dbReference type="ARBA" id="ARBA00049470"/>
    </source>
</evidence>
<dbReference type="CDD" id="cd08662">
    <property type="entry name" value="M13"/>
    <property type="match status" value="1"/>
</dbReference>
<evidence type="ECO:0000256" key="8">
    <source>
        <dbReference type="ARBA" id="ARBA00022553"/>
    </source>
</evidence>
<evidence type="ECO:0000256" key="15">
    <source>
        <dbReference type="ARBA" id="ARBA00022968"/>
    </source>
</evidence>
<feature type="domain" description="Peptidase M13 C-terminal" evidence="32">
    <location>
        <begin position="543"/>
        <end position="749"/>
    </location>
</feature>
<dbReference type="GO" id="GO:0004222">
    <property type="term" value="F:metalloendopeptidase activity"/>
    <property type="evidence" value="ECO:0007669"/>
    <property type="project" value="UniProtKB-EC"/>
</dbReference>
<evidence type="ECO:0000256" key="4">
    <source>
        <dbReference type="ARBA" id="ARBA00007357"/>
    </source>
</evidence>
<dbReference type="GO" id="GO:0046872">
    <property type="term" value="F:metal ion binding"/>
    <property type="evidence" value="ECO:0007669"/>
    <property type="project" value="UniProtKB-KW"/>
</dbReference>
<evidence type="ECO:0000259" key="32">
    <source>
        <dbReference type="Pfam" id="PF01431"/>
    </source>
</evidence>
<feature type="non-terminal residue" evidence="34">
    <location>
        <position position="750"/>
    </location>
</feature>
<evidence type="ECO:0000256" key="21">
    <source>
        <dbReference type="ARBA" id="ARBA00023288"/>
    </source>
</evidence>
<dbReference type="Pfam" id="PF01431">
    <property type="entry name" value="Peptidase_M13"/>
    <property type="match status" value="1"/>
</dbReference>
<keyword evidence="35" id="KW-1185">Reference proteome</keyword>
<comment type="catalytic activity">
    <reaction evidence="1">
        <text>Preferential cleavage of polypeptides between hydrophobic residues, particularly with Phe or Tyr at P1'.</text>
        <dbReference type="EC" id="3.4.24.11"/>
    </reaction>
</comment>
<evidence type="ECO:0000256" key="25">
    <source>
        <dbReference type="ARBA" id="ARBA00032584"/>
    </source>
</evidence>
<dbReference type="PRINTS" id="PR00786">
    <property type="entry name" value="NEPRILYSIN"/>
</dbReference>
<evidence type="ECO:0000256" key="14">
    <source>
        <dbReference type="ARBA" id="ARBA00022833"/>
    </source>
</evidence>
<comment type="cofactor">
    <cofactor evidence="2">
        <name>Zn(2+)</name>
        <dbReference type="ChEBI" id="CHEBI:29105"/>
    </cofactor>
</comment>
<sequence length="750" mass="85523">MGKSESQMDITEMNTPKPKKKLRWSGLEIGLTVVVILLAIVAITMIVLYATYDDGICKTSDCIKSAARILENMDTTAKPCDDFYQYACGGWLKRNVIPETSSRYSNFDILRDELEVVLKDVLDVPSNNDITAVQKAKILYRSCINETTIDSRGGKPLIKLLPDVGDWPVATTNWNSSYGTAWIAETAIAQLNSKYGKKVLINFFVGTDDKNSSAHIIHIDQPGLGLPSRDYYECTGAYKEACSAYVDFMISVAKLILQEKNISFTESDISEQMKRVMDLEKEIANATTKSEDRNDPLLLYNKMTLAQLQKNFSLEIDHKVFNWSKFINDIMSTVQINVENTEHVIVYDPEYLIKLKSILNKYTPRDLQNYMVWRFVMDLVNSLSRNYKDTRNAFRKALYGTTSETAVWRRCANYVNGNMENAVGRLYVEEAFAGDSKHVVEEMIADIRDVFIKTLDELTWMDAETKKKAEQKATAIRERIGYPDEIVTDDNKLNSEYQELNYKEEEYFENIIQNLVFTQKKRLKKLREKVDKEEWISGAAVVNAFYSASRNQIVFPAGILQPPFFSASQPKSLNYGGIGMVIGHEITHGFDDNGRNFNENGDLIDWWTEESARNFKELSQCMVYQYGNFSWDLAGGQHLSGINTLGENIADNGGVRQAYKAYENFVKKHGKEKLLPGLEMNHKQLFFLNFAQVWCGTYRPEYAVNSIKTDVHSPGKFRVIGSLQNSPEFAEAFSCSKTSYMDPAKKCRVW</sequence>
<evidence type="ECO:0000256" key="5">
    <source>
        <dbReference type="ARBA" id="ARBA00012521"/>
    </source>
</evidence>
<evidence type="ECO:0000256" key="20">
    <source>
        <dbReference type="ARBA" id="ARBA00023180"/>
    </source>
</evidence>
<dbReference type="InterPro" id="IPR042089">
    <property type="entry name" value="Peptidase_M13_dom_2"/>
</dbReference>
<evidence type="ECO:0000256" key="17">
    <source>
        <dbReference type="ARBA" id="ARBA00023049"/>
    </source>
</evidence>
<comment type="catalytic activity">
    <reaction evidence="26">
        <text>neurotensin + H2O = neurotensin(1-10) + L-tyrosyl-L-isoleucyl-L-leucine</text>
        <dbReference type="Rhea" id="RHEA:71479"/>
        <dbReference type="ChEBI" id="CHEBI:15377"/>
        <dbReference type="ChEBI" id="CHEBI:147362"/>
        <dbReference type="ChEBI" id="CHEBI:190705"/>
        <dbReference type="ChEBI" id="CHEBI:190707"/>
    </reaction>
    <physiologicalReaction direction="left-to-right" evidence="26">
        <dbReference type="Rhea" id="RHEA:71480"/>
    </physiologicalReaction>
</comment>
<evidence type="ECO:0000259" key="33">
    <source>
        <dbReference type="Pfam" id="PF05649"/>
    </source>
</evidence>
<keyword evidence="15" id="KW-0735">Signal-anchor</keyword>
<dbReference type="EC" id="3.4.24.11" evidence="5"/>
<keyword evidence="17" id="KW-0482">Metalloprotease</keyword>
<dbReference type="EMBL" id="VXBJ01002383">
    <property type="protein sequence ID" value="NXN24587.1"/>
    <property type="molecule type" value="Genomic_DNA"/>
</dbReference>
<dbReference type="SUPFAM" id="SSF55486">
    <property type="entry name" value="Metalloproteases ('zincins'), catalytic domain"/>
    <property type="match status" value="1"/>
</dbReference>
<dbReference type="Gene3D" id="3.40.390.10">
    <property type="entry name" value="Collagenase (Catalytic Domain)"/>
    <property type="match status" value="1"/>
</dbReference>
<accession>A0A7L1HEQ9</accession>
<evidence type="ECO:0000256" key="31">
    <source>
        <dbReference type="SAM" id="Phobius"/>
    </source>
</evidence>
<dbReference type="PANTHER" id="PTHR11733:SF114">
    <property type="entry name" value="NEPRILYSIN"/>
    <property type="match status" value="1"/>
</dbReference>
<comment type="catalytic activity">
    <reaction evidence="27">
        <text>substance P + H2O = substance P(1-7) + L-Phe-Gly-L-Leu-L-Met-NH2</text>
        <dbReference type="Rhea" id="RHEA:71467"/>
        <dbReference type="ChEBI" id="CHEBI:15377"/>
        <dbReference type="ChEBI" id="CHEBI:190692"/>
        <dbReference type="ChEBI" id="CHEBI:190695"/>
        <dbReference type="ChEBI" id="CHEBI:190698"/>
    </reaction>
    <physiologicalReaction direction="left-to-right" evidence="27">
        <dbReference type="Rhea" id="RHEA:71468"/>
    </physiologicalReaction>
</comment>
<evidence type="ECO:0000256" key="27">
    <source>
        <dbReference type="ARBA" id="ARBA00048093"/>
    </source>
</evidence>
<dbReference type="PROSITE" id="PS51885">
    <property type="entry name" value="NEPRILYSIN"/>
    <property type="match status" value="1"/>
</dbReference>
<evidence type="ECO:0000256" key="30">
    <source>
        <dbReference type="SAM" id="Coils"/>
    </source>
</evidence>
<name>A0A7L1HEQ9_9CHAR</name>
<evidence type="ECO:0000256" key="24">
    <source>
        <dbReference type="ARBA" id="ARBA00031486"/>
    </source>
</evidence>
<comment type="caution">
    <text evidence="34">The sequence shown here is derived from an EMBL/GenBank/DDBJ whole genome shotgun (WGS) entry which is preliminary data.</text>
</comment>
<evidence type="ECO:0000256" key="3">
    <source>
        <dbReference type="ARBA" id="ARBA00004401"/>
    </source>
</evidence>
<evidence type="ECO:0000256" key="19">
    <source>
        <dbReference type="ARBA" id="ARBA00023157"/>
    </source>
</evidence>
<dbReference type="GO" id="GO:0097242">
    <property type="term" value="P:amyloid-beta clearance"/>
    <property type="evidence" value="ECO:0007669"/>
    <property type="project" value="TreeGrafter"/>
</dbReference>
<dbReference type="GO" id="GO:0005886">
    <property type="term" value="C:plasma membrane"/>
    <property type="evidence" value="ECO:0007669"/>
    <property type="project" value="UniProtKB-SubCell"/>
</dbReference>
<evidence type="ECO:0000256" key="11">
    <source>
        <dbReference type="ARBA" id="ARBA00022707"/>
    </source>
</evidence>
<comment type="similarity">
    <text evidence="4">Belongs to the peptidase M13 family.</text>
</comment>
<gene>
    <name evidence="34" type="primary">Mme</name>
    <name evidence="34" type="ORF">NYCSEM_R10588</name>
</gene>
<reference evidence="34 35" key="1">
    <citation type="submission" date="2019-09" db="EMBL/GenBank/DDBJ databases">
        <title>Bird 10,000 Genomes (B10K) Project - Family phase.</title>
        <authorList>
            <person name="Zhang G."/>
        </authorList>
    </citation>
    <scope>NUCLEOTIDE SEQUENCE [LARGE SCALE GENOMIC DNA]</scope>
    <source>
        <strain evidence="34">B10K-DU-002-14</strain>
        <tissue evidence="34">Muscle</tissue>
    </source>
</reference>
<evidence type="ECO:0000313" key="35">
    <source>
        <dbReference type="Proteomes" id="UP000586634"/>
    </source>
</evidence>
<keyword evidence="8" id="KW-0597">Phosphoprotein</keyword>
<protein>
    <recommendedName>
        <fullName evidence="6">Neprilysin</fullName>
        <ecNumber evidence="5">3.4.24.11</ecNumber>
    </recommendedName>
    <alternativeName>
        <fullName evidence="25">Atriopeptidase</fullName>
    </alternativeName>
    <alternativeName>
        <fullName evidence="23">Enkephalinase</fullName>
    </alternativeName>
    <alternativeName>
        <fullName evidence="22">Neutral endopeptidase 24.11</fullName>
    </alternativeName>
    <alternativeName>
        <fullName evidence="24">Skin fibroblast elastase</fullName>
    </alternativeName>
</protein>
<feature type="domain" description="Peptidase M13 N-terminal" evidence="33">
    <location>
        <begin position="79"/>
        <end position="483"/>
    </location>
</feature>
<evidence type="ECO:0000256" key="23">
    <source>
        <dbReference type="ARBA" id="ARBA00031362"/>
    </source>
</evidence>
<keyword evidence="30" id="KW-0175">Coiled coil</keyword>
<dbReference type="Proteomes" id="UP000586634">
    <property type="component" value="Unassembled WGS sequence"/>
</dbReference>
<evidence type="ECO:0000256" key="28">
    <source>
        <dbReference type="ARBA" id="ARBA00049273"/>
    </source>
</evidence>
<evidence type="ECO:0000256" key="13">
    <source>
        <dbReference type="ARBA" id="ARBA00022801"/>
    </source>
</evidence>
<dbReference type="GO" id="GO:0016485">
    <property type="term" value="P:protein processing"/>
    <property type="evidence" value="ECO:0007669"/>
    <property type="project" value="TreeGrafter"/>
</dbReference>
<keyword evidence="9" id="KW-0645">Protease</keyword>
<evidence type="ECO:0000256" key="7">
    <source>
        <dbReference type="ARBA" id="ARBA00022475"/>
    </source>
</evidence>
<comment type="catalytic activity">
    <reaction evidence="29">
        <text>substance P + H2O = substance P(1-9) + L-Leu-L-Met-NH2</text>
        <dbReference type="Rhea" id="RHEA:71459"/>
        <dbReference type="ChEBI" id="CHEBI:15377"/>
        <dbReference type="ChEBI" id="CHEBI:190692"/>
        <dbReference type="ChEBI" id="CHEBI:190693"/>
        <dbReference type="ChEBI" id="CHEBI:190700"/>
    </reaction>
    <physiologicalReaction direction="left-to-right" evidence="29">
        <dbReference type="Rhea" id="RHEA:71460"/>
    </physiologicalReaction>
</comment>
<evidence type="ECO:0000256" key="6">
    <source>
        <dbReference type="ARBA" id="ARBA00022077"/>
    </source>
</evidence>
<feature type="non-terminal residue" evidence="34">
    <location>
        <position position="1"/>
    </location>
</feature>
<keyword evidence="19" id="KW-1015">Disulfide bond</keyword>
<dbReference type="GlyCosmos" id="A0A7L1HEQ9">
    <property type="glycosylation" value="3 sites, No reported glycans"/>
</dbReference>
<keyword evidence="10 31" id="KW-0812">Transmembrane</keyword>